<evidence type="ECO:0000313" key="2">
    <source>
        <dbReference type="Proteomes" id="UP000032279"/>
    </source>
</evidence>
<dbReference type="GO" id="GO:0003824">
    <property type="term" value="F:catalytic activity"/>
    <property type="evidence" value="ECO:0007669"/>
    <property type="project" value="InterPro"/>
</dbReference>
<reference evidence="1 2" key="1">
    <citation type="submission" date="2013-08" db="EMBL/GenBank/DDBJ databases">
        <title>Lactobacillus wasatchii sp. WDC04, a late gas producing bacteria isolated from aged chedder cheese.</title>
        <authorList>
            <person name="Oberg C.J."/>
            <person name="Culumber M."/>
            <person name="McMahon D.J."/>
            <person name="Broadbent J.R."/>
            <person name="Oberg T.S."/>
            <person name="Ortaki F."/>
        </authorList>
    </citation>
    <scope>NUCLEOTIDE SEQUENCE [LARGE SCALE GENOMIC DNA]</scope>
    <source>
        <strain evidence="1 2">WDC04</strain>
    </source>
</reference>
<proteinExistence type="predicted"/>
<organism evidence="1 2">
    <name type="scientific">Paucilactobacillus wasatchensis</name>
    <dbReference type="NCBI Taxonomy" id="1335616"/>
    <lineage>
        <taxon>Bacteria</taxon>
        <taxon>Bacillati</taxon>
        <taxon>Bacillota</taxon>
        <taxon>Bacilli</taxon>
        <taxon>Lactobacillales</taxon>
        <taxon>Lactobacillaceae</taxon>
        <taxon>Paucilactobacillus</taxon>
    </lineage>
</organism>
<dbReference type="InterPro" id="IPR016193">
    <property type="entry name" value="Cytidine_deaminase-like"/>
</dbReference>
<comment type="caution">
    <text evidence="1">The sequence shown here is derived from an EMBL/GenBank/DDBJ whole genome shotgun (WGS) entry which is preliminary data.</text>
</comment>
<sequence>MSEFFAPDAKVYLTNQSGARQETTVAELLPGAFTDLN</sequence>
<dbReference type="SUPFAM" id="SSF53927">
    <property type="entry name" value="Cytidine deaminase-like"/>
    <property type="match status" value="1"/>
</dbReference>
<evidence type="ECO:0000313" key="1">
    <source>
        <dbReference type="EMBL" id="KIS03222.1"/>
    </source>
</evidence>
<keyword evidence="2" id="KW-1185">Reference proteome</keyword>
<dbReference type="Gene3D" id="3.40.140.10">
    <property type="entry name" value="Cytidine Deaminase, domain 2"/>
    <property type="match status" value="1"/>
</dbReference>
<protein>
    <submittedName>
        <fullName evidence="1">Uncharacterized protein</fullName>
    </submittedName>
</protein>
<dbReference type="PATRIC" id="fig|1335616.4.peg.1206"/>
<dbReference type="Proteomes" id="UP000032279">
    <property type="component" value="Unassembled WGS sequence"/>
</dbReference>
<gene>
    <name evidence="1" type="ORF">WDC_1206</name>
</gene>
<name>A0A0D1A6C2_9LACO</name>
<dbReference type="EMBL" id="AWTT01000027">
    <property type="protein sequence ID" value="KIS03222.1"/>
    <property type="molecule type" value="Genomic_DNA"/>
</dbReference>
<accession>A0A0D1A6C2</accession>
<dbReference type="AlphaFoldDB" id="A0A0D1A6C2"/>